<dbReference type="AlphaFoldDB" id="A0A6M3KZH0"/>
<proteinExistence type="predicted"/>
<accession>A0A6M3KZH0</accession>
<reference evidence="1" key="1">
    <citation type="submission" date="2020-03" db="EMBL/GenBank/DDBJ databases">
        <title>The deep terrestrial virosphere.</title>
        <authorList>
            <person name="Holmfeldt K."/>
            <person name="Nilsson E."/>
            <person name="Simone D."/>
            <person name="Lopez-Fernandez M."/>
            <person name="Wu X."/>
            <person name="de Brujin I."/>
            <person name="Lundin D."/>
            <person name="Andersson A."/>
            <person name="Bertilsson S."/>
            <person name="Dopson M."/>
        </authorList>
    </citation>
    <scope>NUCLEOTIDE SEQUENCE</scope>
    <source>
        <strain evidence="1">MM415B03055</strain>
    </source>
</reference>
<sequence>MIWTIIRDYDNRPGEYLDDPHIMDDRELSPILAGLFPNAKEIKVFPKYYYVPDSEDLVEYLTTLLASKATWYGSEVTNNTDFIQSAHTQCESKRLVDRIQKAIDIEDPESLVFEQTIGNKENVSWSIGTLWGTFDKEYKAILFGIGMDQSIYIMSANQEPVLVDPKELDVVAVNVYC</sequence>
<gene>
    <name evidence="1" type="ORF">MM415B03055_0013</name>
</gene>
<dbReference type="EMBL" id="MT142680">
    <property type="protein sequence ID" value="QJA87082.1"/>
    <property type="molecule type" value="Genomic_DNA"/>
</dbReference>
<evidence type="ECO:0000313" key="1">
    <source>
        <dbReference type="EMBL" id="QJA87082.1"/>
    </source>
</evidence>
<name>A0A6M3KZH0_9ZZZZ</name>
<organism evidence="1">
    <name type="scientific">viral metagenome</name>
    <dbReference type="NCBI Taxonomy" id="1070528"/>
    <lineage>
        <taxon>unclassified sequences</taxon>
        <taxon>metagenomes</taxon>
        <taxon>organismal metagenomes</taxon>
    </lineage>
</organism>
<protein>
    <submittedName>
        <fullName evidence="1">Uncharacterized protein</fullName>
    </submittedName>
</protein>